<dbReference type="InterPro" id="IPR001173">
    <property type="entry name" value="Glyco_trans_2-like"/>
</dbReference>
<dbReference type="InterPro" id="IPR029044">
    <property type="entry name" value="Nucleotide-diphossugar_trans"/>
</dbReference>
<keyword evidence="2" id="KW-0328">Glycosyltransferase</keyword>
<keyword evidence="6" id="KW-1185">Reference proteome</keyword>
<keyword evidence="3 5" id="KW-0808">Transferase</keyword>
<name>A0A2U2JAW0_9FLAO</name>
<evidence type="ECO:0000313" key="5">
    <source>
        <dbReference type="EMBL" id="PWG05478.1"/>
    </source>
</evidence>
<gene>
    <name evidence="5" type="ORF">DIS07_09630</name>
</gene>
<dbReference type="Pfam" id="PF00535">
    <property type="entry name" value="Glycos_transf_2"/>
    <property type="match status" value="1"/>
</dbReference>
<dbReference type="OrthoDB" id="9788101at2"/>
<evidence type="ECO:0000256" key="1">
    <source>
        <dbReference type="ARBA" id="ARBA00006739"/>
    </source>
</evidence>
<evidence type="ECO:0000256" key="2">
    <source>
        <dbReference type="ARBA" id="ARBA00022676"/>
    </source>
</evidence>
<evidence type="ECO:0000313" key="6">
    <source>
        <dbReference type="Proteomes" id="UP000245670"/>
    </source>
</evidence>
<comment type="similarity">
    <text evidence="1">Belongs to the glycosyltransferase 2 family.</text>
</comment>
<dbReference type="RefSeq" id="WP_109405020.1">
    <property type="nucleotide sequence ID" value="NZ_QFFG01000003.1"/>
</dbReference>
<reference evidence="5 6" key="1">
    <citation type="submission" date="2018-05" db="EMBL/GenBank/DDBJ databases">
        <title>Polaribacter aquimarinus sp. nov., isolated from sediment in a sediment of sea.</title>
        <authorList>
            <person name="Lu D."/>
        </authorList>
    </citation>
    <scope>NUCLEOTIDE SEQUENCE [LARGE SCALE GENOMIC DNA]</scope>
    <source>
        <strain evidence="5 6">ZY113</strain>
    </source>
</reference>
<dbReference type="Gene3D" id="3.90.550.10">
    <property type="entry name" value="Spore Coat Polysaccharide Biosynthesis Protein SpsA, Chain A"/>
    <property type="match status" value="1"/>
</dbReference>
<feature type="domain" description="Glycosyltransferase 2-like" evidence="4">
    <location>
        <begin position="5"/>
        <end position="144"/>
    </location>
</feature>
<evidence type="ECO:0000259" key="4">
    <source>
        <dbReference type="Pfam" id="PF00535"/>
    </source>
</evidence>
<protein>
    <submittedName>
        <fullName evidence="5">Glycosyl transferase family 2</fullName>
    </submittedName>
</protein>
<comment type="caution">
    <text evidence="5">The sequence shown here is derived from an EMBL/GenBank/DDBJ whole genome shotgun (WGS) entry which is preliminary data.</text>
</comment>
<dbReference type="EMBL" id="QFFG01000003">
    <property type="protein sequence ID" value="PWG05478.1"/>
    <property type="molecule type" value="Genomic_DNA"/>
</dbReference>
<proteinExistence type="inferred from homology"/>
<dbReference type="CDD" id="cd00761">
    <property type="entry name" value="Glyco_tranf_GTA_type"/>
    <property type="match status" value="1"/>
</dbReference>
<dbReference type="SUPFAM" id="SSF53448">
    <property type="entry name" value="Nucleotide-diphospho-sugar transferases"/>
    <property type="match status" value="1"/>
</dbReference>
<dbReference type="Proteomes" id="UP000245670">
    <property type="component" value="Unassembled WGS sequence"/>
</dbReference>
<evidence type="ECO:0000256" key="3">
    <source>
        <dbReference type="ARBA" id="ARBA00022679"/>
    </source>
</evidence>
<dbReference type="GO" id="GO:0016757">
    <property type="term" value="F:glycosyltransferase activity"/>
    <property type="evidence" value="ECO:0007669"/>
    <property type="project" value="UniProtKB-KW"/>
</dbReference>
<dbReference type="PANTHER" id="PTHR43630">
    <property type="entry name" value="POLY-BETA-1,6-N-ACETYL-D-GLUCOSAMINE SYNTHASE"/>
    <property type="match status" value="1"/>
</dbReference>
<accession>A0A2U2JAW0</accession>
<dbReference type="PANTHER" id="PTHR43630:SF1">
    <property type="entry name" value="POLY-BETA-1,6-N-ACETYL-D-GLUCOSAMINE SYNTHASE"/>
    <property type="match status" value="1"/>
</dbReference>
<organism evidence="5 6">
    <name type="scientific">Polaribacter aquimarinus</name>
    <dbReference type="NCBI Taxonomy" id="2100726"/>
    <lineage>
        <taxon>Bacteria</taxon>
        <taxon>Pseudomonadati</taxon>
        <taxon>Bacteroidota</taxon>
        <taxon>Flavobacteriia</taxon>
        <taxon>Flavobacteriales</taxon>
        <taxon>Flavobacteriaceae</taxon>
    </lineage>
</organism>
<sequence>MNYVIVSPIKNEEKFLRQTLDSVILQSVKPSLWVVVDDGSTDGTLDILREYSLKYNWISVVENKTHSEERAGGSKVVRAFYKGFESIKNHNYDFIVKLDGDLKLPNNYFEAIIDEFKKDSKIGLCGGLILNKINNSFVLESHNNYHVRGAFKAVRKKCFNEIGGFSEVWNWDGLDEMEAMRLGWKTSVLDLKVIHFRPTSGAYNFKIQNFKHGYEAYKTRDNFLLTLIRFVAKSIKSPYLSGIYFLKGYFSSFFSKEPRVISKELSIFTNKFHLNRIFKTVFSK</sequence>
<dbReference type="AlphaFoldDB" id="A0A2U2JAW0"/>